<reference evidence="2" key="1">
    <citation type="submission" date="2016-10" db="EMBL/GenBank/DDBJ databases">
        <title>Sequence of Gallionella enrichment culture.</title>
        <authorList>
            <person name="Poehlein A."/>
            <person name="Muehling M."/>
            <person name="Daniel R."/>
        </authorList>
    </citation>
    <scope>NUCLEOTIDE SEQUENCE</scope>
</reference>
<protein>
    <submittedName>
        <fullName evidence="2">Uncharacterized protein</fullName>
    </submittedName>
</protein>
<evidence type="ECO:0000256" key="1">
    <source>
        <dbReference type="SAM" id="MobiDB-lite"/>
    </source>
</evidence>
<accession>A0A1J5Q1T9</accession>
<proteinExistence type="predicted"/>
<feature type="region of interest" description="Disordered" evidence="1">
    <location>
        <begin position="281"/>
        <end position="397"/>
    </location>
</feature>
<feature type="compositionally biased region" description="Acidic residues" evidence="1">
    <location>
        <begin position="350"/>
        <end position="360"/>
    </location>
</feature>
<gene>
    <name evidence="2" type="ORF">GALL_410640</name>
</gene>
<comment type="caution">
    <text evidence="2">The sequence shown here is derived from an EMBL/GenBank/DDBJ whole genome shotgun (WGS) entry which is preliminary data.</text>
</comment>
<dbReference type="AntiFam" id="ANF00076">
    <property type="entry name" value="Shadow ORF (opposite copA)"/>
</dbReference>
<feature type="compositionally biased region" description="Basic and acidic residues" evidence="1">
    <location>
        <begin position="72"/>
        <end position="85"/>
    </location>
</feature>
<organism evidence="2">
    <name type="scientific">mine drainage metagenome</name>
    <dbReference type="NCBI Taxonomy" id="410659"/>
    <lineage>
        <taxon>unclassified sequences</taxon>
        <taxon>metagenomes</taxon>
        <taxon>ecological metagenomes</taxon>
    </lineage>
</organism>
<name>A0A1J5Q1T9_9ZZZZ</name>
<dbReference type="EMBL" id="MLJW01001662">
    <property type="protein sequence ID" value="OIQ77248.1"/>
    <property type="molecule type" value="Genomic_DNA"/>
</dbReference>
<feature type="region of interest" description="Disordered" evidence="1">
    <location>
        <begin position="55"/>
        <end position="161"/>
    </location>
</feature>
<evidence type="ECO:0000313" key="2">
    <source>
        <dbReference type="EMBL" id="OIQ77248.1"/>
    </source>
</evidence>
<dbReference type="AlphaFoldDB" id="A0A1J5Q1T9"/>
<feature type="compositionally biased region" description="Basic and acidic residues" evidence="1">
    <location>
        <begin position="294"/>
        <end position="311"/>
    </location>
</feature>
<feature type="compositionally biased region" description="Basic and acidic residues" evidence="1">
    <location>
        <begin position="322"/>
        <end position="337"/>
    </location>
</feature>
<feature type="compositionally biased region" description="Basic and acidic residues" evidence="1">
    <location>
        <begin position="98"/>
        <end position="161"/>
    </location>
</feature>
<sequence>MRGGLVHVVALAQDLVRRRGGRDDRGGERVTRVLLDARRESQQLRGLHAVRAHDGDDLRGASCEGAGLVERGGPDPRETFERATVLDDDPVLGGAGHAGHEGDRRRDEQRARRRDNQHLGEPDALAGDRPRDPGDHERHEGERHRNPVGEPHERRLGLRGLPDQRDDRLVLGVGRRGRRPDTHPRGAVDGAGHQRVVAHVLDRHRLPGERRLVEGRSIGQQHAVDGDDLTRLDHQLVADRDRVDVDVLDGAVLGDPVRDARGTLEQGAQLTTRTARRIVLQGSTTGQHEDDDDGRPVLPDDHGRDDRRDGQDVDPPGPVPDVVDHAARLNGGDHEGVHAQQPPGHVGEPGDGDDPAEEPDQERRGDQRVGARGSTDAVHGVRFTASDAGAASKERLY</sequence>